<feature type="region of interest" description="Disordered" evidence="1">
    <location>
        <begin position="31"/>
        <end position="73"/>
    </location>
</feature>
<evidence type="ECO:0000256" key="1">
    <source>
        <dbReference type="SAM" id="MobiDB-lite"/>
    </source>
</evidence>
<gene>
    <name evidence="2" type="ORF">CRG98_015678</name>
</gene>
<feature type="region of interest" description="Disordered" evidence="1">
    <location>
        <begin position="85"/>
        <end position="146"/>
    </location>
</feature>
<sequence length="248" mass="26371">MESPSCADPNVVSLGPACVFYHMAWECPPFRGGRVTDTGEKESPLTTSRPGGRGSAYRHPGTTKIGEQASDDLPELDLVSQGTFQWSRTSPGEPSGHVHGKQRSQRSPSTSKHSGNTEKIPPKVQSGPETPSRAHRTPSDAPFLPTTSASRAITFKGFLTTLTLRREEVVTVCPGLGTFETVHGHLDLPLRSPTSPISHCAVTGASVPTPFSPNCHSRCLTGTYCPWLLAGSPDPLAASPTLSLVHRG</sequence>
<reference evidence="2 3" key="1">
    <citation type="submission" date="2017-11" db="EMBL/GenBank/DDBJ databases">
        <title>De-novo sequencing of pomegranate (Punica granatum L.) genome.</title>
        <authorList>
            <person name="Akparov Z."/>
            <person name="Amiraslanov A."/>
            <person name="Hajiyeva S."/>
            <person name="Abbasov M."/>
            <person name="Kaur K."/>
            <person name="Hamwieh A."/>
            <person name="Solovyev V."/>
            <person name="Salamov A."/>
            <person name="Braich B."/>
            <person name="Kosarev P."/>
            <person name="Mahmoud A."/>
            <person name="Hajiyev E."/>
            <person name="Babayeva S."/>
            <person name="Izzatullayeva V."/>
            <person name="Mammadov A."/>
            <person name="Mammadov A."/>
            <person name="Sharifova S."/>
            <person name="Ojaghi J."/>
            <person name="Eynullazada K."/>
            <person name="Bayramov B."/>
            <person name="Abdulazimova A."/>
            <person name="Shahmuradov I."/>
        </authorList>
    </citation>
    <scope>NUCLEOTIDE SEQUENCE [LARGE SCALE GENOMIC DNA]</scope>
    <source>
        <strain evidence="3">cv. AG2017</strain>
        <tissue evidence="2">Leaf</tissue>
    </source>
</reference>
<evidence type="ECO:0000313" key="2">
    <source>
        <dbReference type="EMBL" id="PKI63897.1"/>
    </source>
</evidence>
<protein>
    <submittedName>
        <fullName evidence="2">Uncharacterized protein</fullName>
    </submittedName>
</protein>
<dbReference type="EMBL" id="PGOL01000865">
    <property type="protein sequence ID" value="PKI63897.1"/>
    <property type="molecule type" value="Genomic_DNA"/>
</dbReference>
<dbReference type="AlphaFoldDB" id="A0A2I0K5S0"/>
<dbReference type="Proteomes" id="UP000233551">
    <property type="component" value="Unassembled WGS sequence"/>
</dbReference>
<evidence type="ECO:0000313" key="3">
    <source>
        <dbReference type="Proteomes" id="UP000233551"/>
    </source>
</evidence>
<proteinExistence type="predicted"/>
<keyword evidence="3" id="KW-1185">Reference proteome</keyword>
<accession>A0A2I0K5S0</accession>
<feature type="compositionally biased region" description="Polar residues" evidence="1">
    <location>
        <begin position="105"/>
        <end position="114"/>
    </location>
</feature>
<organism evidence="2 3">
    <name type="scientific">Punica granatum</name>
    <name type="common">Pomegranate</name>
    <dbReference type="NCBI Taxonomy" id="22663"/>
    <lineage>
        <taxon>Eukaryota</taxon>
        <taxon>Viridiplantae</taxon>
        <taxon>Streptophyta</taxon>
        <taxon>Embryophyta</taxon>
        <taxon>Tracheophyta</taxon>
        <taxon>Spermatophyta</taxon>
        <taxon>Magnoliopsida</taxon>
        <taxon>eudicotyledons</taxon>
        <taxon>Gunneridae</taxon>
        <taxon>Pentapetalae</taxon>
        <taxon>rosids</taxon>
        <taxon>malvids</taxon>
        <taxon>Myrtales</taxon>
        <taxon>Lythraceae</taxon>
        <taxon>Punica</taxon>
    </lineage>
</organism>
<comment type="caution">
    <text evidence="2">The sequence shown here is derived from an EMBL/GenBank/DDBJ whole genome shotgun (WGS) entry which is preliminary data.</text>
</comment>
<name>A0A2I0K5S0_PUNGR</name>